<evidence type="ECO:0000256" key="10">
    <source>
        <dbReference type="ARBA" id="ARBA00023239"/>
    </source>
</evidence>
<keyword evidence="5" id="KW-0276">Fatty acid metabolism</keyword>
<dbReference type="Pfam" id="PF00725">
    <property type="entry name" value="3HCDH"/>
    <property type="match status" value="1"/>
</dbReference>
<dbReference type="InterPro" id="IPR006176">
    <property type="entry name" value="3-OHacyl-CoA_DH_NAD-bd"/>
</dbReference>
<evidence type="ECO:0000256" key="11">
    <source>
        <dbReference type="ARBA" id="ARBA00023268"/>
    </source>
</evidence>
<feature type="domain" description="3-hydroxyacyl-CoA dehydrogenase NAD binding" evidence="14">
    <location>
        <begin position="364"/>
        <end position="543"/>
    </location>
</feature>
<dbReference type="PANTHER" id="PTHR43612">
    <property type="entry name" value="TRIFUNCTIONAL ENZYME SUBUNIT ALPHA"/>
    <property type="match status" value="1"/>
</dbReference>
<dbReference type="Proteomes" id="UP001240483">
    <property type="component" value="Unassembled WGS sequence"/>
</dbReference>
<dbReference type="GO" id="GO:0006635">
    <property type="term" value="P:fatty acid beta-oxidation"/>
    <property type="evidence" value="ECO:0007669"/>
    <property type="project" value="UniProtKB-ARBA"/>
</dbReference>
<keyword evidence="11" id="KW-0511">Multifunctional enzyme</keyword>
<protein>
    <submittedName>
        <fullName evidence="15">3-hydroxyacyl-CoA dehydrogenase NAD-binding domain-containing protein</fullName>
    </submittedName>
</protein>
<evidence type="ECO:0000256" key="2">
    <source>
        <dbReference type="ARBA" id="ARBA00005086"/>
    </source>
</evidence>
<dbReference type="Pfam" id="PF02737">
    <property type="entry name" value="3HCDH_N"/>
    <property type="match status" value="1"/>
</dbReference>
<dbReference type="Gene3D" id="3.40.50.720">
    <property type="entry name" value="NAD(P)-binding Rossmann-like Domain"/>
    <property type="match status" value="1"/>
</dbReference>
<keyword evidence="6" id="KW-0442">Lipid degradation</keyword>
<keyword evidence="10" id="KW-0456">Lyase</keyword>
<evidence type="ECO:0000259" key="13">
    <source>
        <dbReference type="Pfam" id="PF00725"/>
    </source>
</evidence>
<dbReference type="AlphaFoldDB" id="A0AAP4C718"/>
<evidence type="ECO:0000256" key="3">
    <source>
        <dbReference type="ARBA" id="ARBA00007005"/>
    </source>
</evidence>
<dbReference type="Pfam" id="PF00378">
    <property type="entry name" value="ECH_1"/>
    <property type="match status" value="1"/>
</dbReference>
<evidence type="ECO:0000256" key="7">
    <source>
        <dbReference type="ARBA" id="ARBA00023002"/>
    </source>
</evidence>
<evidence type="ECO:0000256" key="4">
    <source>
        <dbReference type="ARBA" id="ARBA00009463"/>
    </source>
</evidence>
<dbReference type="EMBL" id="JASODW010000008">
    <property type="protein sequence ID" value="MDK6275493.1"/>
    <property type="molecule type" value="Genomic_DNA"/>
</dbReference>
<dbReference type="FunFam" id="3.40.50.720:FF:000009">
    <property type="entry name" value="Fatty oxidation complex, alpha subunit"/>
    <property type="match status" value="1"/>
</dbReference>
<dbReference type="GO" id="GO:0070403">
    <property type="term" value="F:NAD+ binding"/>
    <property type="evidence" value="ECO:0007669"/>
    <property type="project" value="InterPro"/>
</dbReference>
<dbReference type="GO" id="GO:0016509">
    <property type="term" value="F:long-chain (3S)-3-hydroxyacyl-CoA dehydrogenase (NAD+) activity"/>
    <property type="evidence" value="ECO:0007669"/>
    <property type="project" value="TreeGrafter"/>
</dbReference>
<keyword evidence="9" id="KW-0443">Lipid metabolism</keyword>
<evidence type="ECO:0000313" key="15">
    <source>
        <dbReference type="EMBL" id="MDK6275493.1"/>
    </source>
</evidence>
<dbReference type="CDD" id="cd06558">
    <property type="entry name" value="crotonase-like"/>
    <property type="match status" value="1"/>
</dbReference>
<evidence type="ECO:0000256" key="9">
    <source>
        <dbReference type="ARBA" id="ARBA00023098"/>
    </source>
</evidence>
<proteinExistence type="inferred from homology"/>
<feature type="domain" description="3-hydroxyacyl-CoA dehydrogenase C-terminal" evidence="13">
    <location>
        <begin position="547"/>
        <end position="626"/>
    </location>
</feature>
<sequence length="733" mass="78758">MTDSLNPAGNQASYHSSASSAQDRFARFDDLRSAAPYEVVTQVLVEDHKIGGHTIAVMTMVSEKEGHPATLGPAGLLNFGRAAEEQVKRAEAGEIDAIAVTGTGRTFAAGADLSTIRTLTDPEDGRLLAELGHVAYDVIADADVPSFAFINGQSLGGGFETALACDYRTVNTAVRALGLPEAGLGLIPGWGGVYRFPRLVGIENGLKVMLKNPLKGNRFLNGSQLAEMGGANIAFGQENFLQDSLEWAALVLDGTAPEAQRELEDPSEPEVSARWDAALKYARGLVQKATHAETRPAPTALLDTLDANRSMTQKESGALEVDKLAYLMFTPAFQNTIYSFLELFQARAKRPAGVPDVEPQKISKVGVVGAGLMAAQLALVFAQKLQVPVVMTDMDEQRAQAGLDHVAGYLAKNVERGRMKEEDARAIRGLITAGTDKGVYADADFVIEAVFEEIGVKQQVFREVEQIVRPDAVLATNTSSLSVKEMAEVLEHPERLVGFHFFNPVAQMPLIEIVRGPETSDQVLSTAFAAAKSLGKTAVLVKDAPAFVVNRLLLLLLGLVMDAFDQGMDPHEADTALDPLGLPMSPFDLLAMVGLPVAQHVAETLHSSFPERFPLSKNLQTLIDNKVTSIWSKDENGRRFIPEENLALLERGDTTITQDELLTTVLDALATEIRIMLDEGVVAGPQDIDLCMILGAGWPQHLGGITPFLDQSGASERTNGAPFGAWTLPTSSK</sequence>
<keyword evidence="8" id="KW-0520">NAD</keyword>
<dbReference type="Gene3D" id="1.10.1040.50">
    <property type="match status" value="1"/>
</dbReference>
<comment type="similarity">
    <text evidence="4">Belongs to the 3-hydroxyacyl-CoA dehydrogenase family.</text>
</comment>
<accession>A0AAP4C718</accession>
<dbReference type="InterPro" id="IPR050136">
    <property type="entry name" value="FA_oxidation_alpha_subunit"/>
</dbReference>
<comment type="pathway">
    <text evidence="1">Lipid metabolism; fatty acid beta-oxidation.</text>
</comment>
<name>A0AAP4C718_9MICC</name>
<evidence type="ECO:0000259" key="14">
    <source>
        <dbReference type="Pfam" id="PF02737"/>
    </source>
</evidence>
<organism evidence="15 16">
    <name type="scientific">Pseudoglutamicibacter cumminsii</name>
    <dbReference type="NCBI Taxonomy" id="156979"/>
    <lineage>
        <taxon>Bacteria</taxon>
        <taxon>Bacillati</taxon>
        <taxon>Actinomycetota</taxon>
        <taxon>Actinomycetes</taxon>
        <taxon>Micrococcales</taxon>
        <taxon>Micrococcaceae</taxon>
        <taxon>Pseudoglutamicibacter</taxon>
    </lineage>
</organism>
<dbReference type="SUPFAM" id="SSF52096">
    <property type="entry name" value="ClpP/crotonase"/>
    <property type="match status" value="1"/>
</dbReference>
<dbReference type="InterPro" id="IPR008927">
    <property type="entry name" value="6-PGluconate_DH-like_C_sf"/>
</dbReference>
<comment type="catalytic activity">
    <reaction evidence="12">
        <text>a (3S)-3-hydroxyacyl-CoA + NAD(+) = a 3-oxoacyl-CoA + NADH + H(+)</text>
        <dbReference type="Rhea" id="RHEA:22432"/>
        <dbReference type="ChEBI" id="CHEBI:15378"/>
        <dbReference type="ChEBI" id="CHEBI:57318"/>
        <dbReference type="ChEBI" id="CHEBI:57540"/>
        <dbReference type="ChEBI" id="CHEBI:57945"/>
        <dbReference type="ChEBI" id="CHEBI:90726"/>
        <dbReference type="EC" id="1.1.1.35"/>
    </reaction>
</comment>
<evidence type="ECO:0000256" key="6">
    <source>
        <dbReference type="ARBA" id="ARBA00022963"/>
    </source>
</evidence>
<dbReference type="InterPro" id="IPR006108">
    <property type="entry name" value="3HC_DH_C"/>
</dbReference>
<dbReference type="SUPFAM" id="SSF51735">
    <property type="entry name" value="NAD(P)-binding Rossmann-fold domains"/>
    <property type="match status" value="1"/>
</dbReference>
<reference evidence="15" key="1">
    <citation type="submission" date="2023-05" db="EMBL/GenBank/DDBJ databases">
        <title>Cataloging the Phylogenetic Diversity of Human Bladder Bacteria.</title>
        <authorList>
            <person name="Du J."/>
        </authorList>
    </citation>
    <scope>NUCLEOTIDE SEQUENCE</scope>
    <source>
        <strain evidence="15">UMB9978</strain>
    </source>
</reference>
<dbReference type="SUPFAM" id="SSF48179">
    <property type="entry name" value="6-phosphogluconate dehydrogenase C-terminal domain-like"/>
    <property type="match status" value="2"/>
</dbReference>
<dbReference type="PANTHER" id="PTHR43612:SF3">
    <property type="entry name" value="TRIFUNCTIONAL ENZYME SUBUNIT ALPHA, MITOCHONDRIAL"/>
    <property type="match status" value="1"/>
</dbReference>
<dbReference type="InterPro" id="IPR001753">
    <property type="entry name" value="Enoyl-CoA_hydra/iso"/>
</dbReference>
<comment type="caution">
    <text evidence="15">The sequence shown here is derived from an EMBL/GenBank/DDBJ whole genome shotgun (WGS) entry which is preliminary data.</text>
</comment>
<comment type="similarity">
    <text evidence="3">In the central section; belongs to the 3-hydroxyacyl-CoA dehydrogenase family.</text>
</comment>
<dbReference type="InterPro" id="IPR029045">
    <property type="entry name" value="ClpP/crotonase-like_dom_sf"/>
</dbReference>
<dbReference type="GO" id="GO:0004300">
    <property type="term" value="F:enoyl-CoA hydratase activity"/>
    <property type="evidence" value="ECO:0007669"/>
    <property type="project" value="TreeGrafter"/>
</dbReference>
<evidence type="ECO:0000256" key="12">
    <source>
        <dbReference type="ARBA" id="ARBA00049556"/>
    </source>
</evidence>
<keyword evidence="7" id="KW-0560">Oxidoreductase</keyword>
<evidence type="ECO:0000256" key="5">
    <source>
        <dbReference type="ARBA" id="ARBA00022832"/>
    </source>
</evidence>
<gene>
    <name evidence="15" type="ORF">QP116_07085</name>
</gene>
<comment type="pathway">
    <text evidence="2">Lipid metabolism; butanoate metabolism.</text>
</comment>
<dbReference type="Gene3D" id="3.90.226.10">
    <property type="entry name" value="2-enoyl-CoA Hydratase, Chain A, domain 1"/>
    <property type="match status" value="1"/>
</dbReference>
<evidence type="ECO:0000256" key="1">
    <source>
        <dbReference type="ARBA" id="ARBA00005005"/>
    </source>
</evidence>
<dbReference type="InterPro" id="IPR036291">
    <property type="entry name" value="NAD(P)-bd_dom_sf"/>
</dbReference>
<evidence type="ECO:0000256" key="8">
    <source>
        <dbReference type="ARBA" id="ARBA00023027"/>
    </source>
</evidence>
<evidence type="ECO:0000313" key="16">
    <source>
        <dbReference type="Proteomes" id="UP001240483"/>
    </source>
</evidence>